<organism evidence="2 3">
    <name type="scientific">Brucella pseudogrignonensis</name>
    <dbReference type="NCBI Taxonomy" id="419475"/>
    <lineage>
        <taxon>Bacteria</taxon>
        <taxon>Pseudomonadati</taxon>
        <taxon>Pseudomonadota</taxon>
        <taxon>Alphaproteobacteria</taxon>
        <taxon>Hyphomicrobiales</taxon>
        <taxon>Brucellaceae</taxon>
        <taxon>Brucella/Ochrobactrum group</taxon>
        <taxon>Brucella</taxon>
    </lineage>
</organism>
<sequence>MPDLKSKKTYIATAATVFLALSMQPSFASSDDAWKEFQQDVKKACTKAASANMKVKATKVDPFGSETYGYAIINGFEKGNKTEQQVICVYDKKSKKVEISGFFKK</sequence>
<reference evidence="2 3" key="1">
    <citation type="submission" date="2023-07" db="EMBL/GenBank/DDBJ databases">
        <title>Sorghum-associated microbial communities from plants grown in Nebraska, USA.</title>
        <authorList>
            <person name="Schachtman D."/>
        </authorList>
    </citation>
    <scope>NUCLEOTIDE SEQUENCE [LARGE SCALE GENOMIC DNA]</scope>
    <source>
        <strain evidence="2 3">DS1730</strain>
    </source>
</reference>
<gene>
    <name evidence="2" type="ORF">J2782_004110</name>
</gene>
<name>A0ABU1ME89_9HYPH</name>
<feature type="chain" id="PRO_5046982623" evidence="1">
    <location>
        <begin position="29"/>
        <end position="105"/>
    </location>
</feature>
<evidence type="ECO:0000256" key="1">
    <source>
        <dbReference type="SAM" id="SignalP"/>
    </source>
</evidence>
<dbReference type="Proteomes" id="UP001184614">
    <property type="component" value="Unassembled WGS sequence"/>
</dbReference>
<evidence type="ECO:0000313" key="2">
    <source>
        <dbReference type="EMBL" id="MDR6434359.1"/>
    </source>
</evidence>
<comment type="caution">
    <text evidence="2">The sequence shown here is derived from an EMBL/GenBank/DDBJ whole genome shotgun (WGS) entry which is preliminary data.</text>
</comment>
<dbReference type="EMBL" id="JAVDQT010000010">
    <property type="protein sequence ID" value="MDR6434359.1"/>
    <property type="molecule type" value="Genomic_DNA"/>
</dbReference>
<proteinExistence type="predicted"/>
<evidence type="ECO:0000313" key="3">
    <source>
        <dbReference type="Proteomes" id="UP001184614"/>
    </source>
</evidence>
<dbReference type="RefSeq" id="WP_310015791.1">
    <property type="nucleotide sequence ID" value="NZ_JAVDQT010000010.1"/>
</dbReference>
<feature type="signal peptide" evidence="1">
    <location>
        <begin position="1"/>
        <end position="28"/>
    </location>
</feature>
<accession>A0ABU1ME89</accession>
<protein>
    <submittedName>
        <fullName evidence="2">Uncharacterized protein</fullName>
    </submittedName>
</protein>
<keyword evidence="1" id="KW-0732">Signal</keyword>
<keyword evidence="3" id="KW-1185">Reference proteome</keyword>